<dbReference type="Pfam" id="PF12298">
    <property type="entry name" value="Bot1p"/>
    <property type="match status" value="1"/>
</dbReference>
<sequence>MAPRTPRSIPSLTSAPSIFTHCSSCLKREFSSTQAPQTRLRRQMFAWLEGPGESLRYPLPNSTNYLSAYDKRGKLLREGENTPETREDLRPFPLNQHFISESVLSEELRQEIWRRVQMEKKSVRTVSVELGVEMRRVGAVVRLVELERRQREEGKPTAIPYARAIHQMVPTTPYEPGKITPHEPINDLPVHPLTDQQVFYPTSESRAFNRTDAGRVFSGAPRLPDSQDIAQGGDPVEPWRNIKPEKVGRFQNEMDVLKPADARIPHPHLIAFEQDRQDPQLRSKQDEVKARYNQRLLDDAESRAAARQKKIDRDEKQKTRVETSRWQFVVTDVSMSSQATGKDGRGTKAPGMRYGVPHEDRKKGQIKIPTKVQV</sequence>
<evidence type="ECO:0000313" key="2">
    <source>
        <dbReference type="EMBL" id="KAK5951378.1"/>
    </source>
</evidence>
<keyword evidence="3" id="KW-1185">Reference proteome</keyword>
<dbReference type="PANTHER" id="PTHR28158">
    <property type="entry name" value="37S RIBOSOMAL PROTEIN S35, MITOCHONDRIAL"/>
    <property type="match status" value="1"/>
</dbReference>
<protein>
    <recommendedName>
        <fullName evidence="4">37S ribosomal protein S35, mitochondrial</fullName>
    </recommendedName>
</protein>
<dbReference type="PANTHER" id="PTHR28158:SF1">
    <property type="entry name" value="SMALL RIBOSOMAL SUBUNIT PROTEIN MS45"/>
    <property type="match status" value="1"/>
</dbReference>
<accession>A0AAN8EBU1</accession>
<dbReference type="InterPro" id="IPR021036">
    <property type="entry name" value="Ribosomal_mS45"/>
</dbReference>
<evidence type="ECO:0000256" key="1">
    <source>
        <dbReference type="SAM" id="MobiDB-lite"/>
    </source>
</evidence>
<dbReference type="GO" id="GO:0003735">
    <property type="term" value="F:structural constituent of ribosome"/>
    <property type="evidence" value="ECO:0007669"/>
    <property type="project" value="TreeGrafter"/>
</dbReference>
<feature type="region of interest" description="Disordered" evidence="1">
    <location>
        <begin position="218"/>
        <end position="240"/>
    </location>
</feature>
<dbReference type="GO" id="GO:0032543">
    <property type="term" value="P:mitochondrial translation"/>
    <property type="evidence" value="ECO:0007669"/>
    <property type="project" value="TreeGrafter"/>
</dbReference>
<gene>
    <name evidence="2" type="ORF">OHC33_007434</name>
</gene>
<comment type="caution">
    <text evidence="2">The sequence shown here is derived from an EMBL/GenBank/DDBJ whole genome shotgun (WGS) entry which is preliminary data.</text>
</comment>
<evidence type="ECO:0008006" key="4">
    <source>
        <dbReference type="Google" id="ProtNLM"/>
    </source>
</evidence>
<reference evidence="2 3" key="1">
    <citation type="submission" date="2022-12" db="EMBL/GenBank/DDBJ databases">
        <title>Genomic features and morphological characterization of a novel Knufia sp. strain isolated from spacecraft assembly facility.</title>
        <authorList>
            <person name="Teixeira M."/>
            <person name="Chander A.M."/>
            <person name="Stajich J.E."/>
            <person name="Venkateswaran K."/>
        </authorList>
    </citation>
    <scope>NUCLEOTIDE SEQUENCE [LARGE SCALE GENOMIC DNA]</scope>
    <source>
        <strain evidence="2 3">FJI-L2-BK-P2</strain>
    </source>
</reference>
<dbReference type="GO" id="GO:0005763">
    <property type="term" value="C:mitochondrial small ribosomal subunit"/>
    <property type="evidence" value="ECO:0007669"/>
    <property type="project" value="TreeGrafter"/>
</dbReference>
<proteinExistence type="predicted"/>
<dbReference type="Proteomes" id="UP001316803">
    <property type="component" value="Unassembled WGS sequence"/>
</dbReference>
<evidence type="ECO:0000313" key="3">
    <source>
        <dbReference type="Proteomes" id="UP001316803"/>
    </source>
</evidence>
<feature type="compositionally biased region" description="Basic and acidic residues" evidence="1">
    <location>
        <begin position="300"/>
        <end position="323"/>
    </location>
</feature>
<feature type="region of interest" description="Disordered" evidence="1">
    <location>
        <begin position="300"/>
        <end position="374"/>
    </location>
</feature>
<name>A0AAN8EBU1_9EURO</name>
<dbReference type="AlphaFoldDB" id="A0AAN8EBU1"/>
<dbReference type="EMBL" id="JAKLMC020000020">
    <property type="protein sequence ID" value="KAK5951378.1"/>
    <property type="molecule type" value="Genomic_DNA"/>
</dbReference>
<organism evidence="2 3">
    <name type="scientific">Knufia fluminis</name>
    <dbReference type="NCBI Taxonomy" id="191047"/>
    <lineage>
        <taxon>Eukaryota</taxon>
        <taxon>Fungi</taxon>
        <taxon>Dikarya</taxon>
        <taxon>Ascomycota</taxon>
        <taxon>Pezizomycotina</taxon>
        <taxon>Eurotiomycetes</taxon>
        <taxon>Chaetothyriomycetidae</taxon>
        <taxon>Chaetothyriales</taxon>
        <taxon>Trichomeriaceae</taxon>
        <taxon>Knufia</taxon>
    </lineage>
</organism>